<dbReference type="InterPro" id="IPR003784">
    <property type="entry name" value="BioY"/>
</dbReference>
<dbReference type="PANTHER" id="PTHR34295">
    <property type="entry name" value="BIOTIN TRANSPORTER BIOY"/>
    <property type="match status" value="1"/>
</dbReference>
<name>A0A645D1Q4_9ZZZZ</name>
<evidence type="ECO:0000256" key="1">
    <source>
        <dbReference type="SAM" id="Phobius"/>
    </source>
</evidence>
<gene>
    <name evidence="2" type="primary">bioY_21</name>
    <name evidence="2" type="ORF">SDC9_129714</name>
</gene>
<dbReference type="GO" id="GO:0005886">
    <property type="term" value="C:plasma membrane"/>
    <property type="evidence" value="ECO:0007669"/>
    <property type="project" value="InterPro"/>
</dbReference>
<accession>A0A645D1Q4</accession>
<dbReference type="Gene3D" id="1.10.1760.20">
    <property type="match status" value="1"/>
</dbReference>
<organism evidence="2">
    <name type="scientific">bioreactor metagenome</name>
    <dbReference type="NCBI Taxonomy" id="1076179"/>
    <lineage>
        <taxon>unclassified sequences</taxon>
        <taxon>metagenomes</taxon>
        <taxon>ecological metagenomes</taxon>
    </lineage>
</organism>
<keyword evidence="1" id="KW-1133">Transmembrane helix</keyword>
<proteinExistence type="predicted"/>
<dbReference type="GO" id="GO:0015225">
    <property type="term" value="F:biotin transmembrane transporter activity"/>
    <property type="evidence" value="ECO:0007669"/>
    <property type="project" value="InterPro"/>
</dbReference>
<dbReference type="Pfam" id="PF02632">
    <property type="entry name" value="BioY"/>
    <property type="match status" value="1"/>
</dbReference>
<protein>
    <submittedName>
        <fullName evidence="2">Biotin transporter BioY</fullName>
    </submittedName>
</protein>
<sequence>MGVFMAPSAGYLLGYAFAALITGAVMRLLPMRSPAVIAASAFVASLIGGLLALHAMGVAGLVLVAHLSIKQAFMATLAFVPGDLIKCVLCAIIAHTVARGMPEWPFGGRRA</sequence>
<keyword evidence="1" id="KW-0472">Membrane</keyword>
<evidence type="ECO:0000313" key="2">
    <source>
        <dbReference type="EMBL" id="MPM82652.1"/>
    </source>
</evidence>
<feature type="transmembrane region" description="Helical" evidence="1">
    <location>
        <begin position="12"/>
        <end position="29"/>
    </location>
</feature>
<dbReference type="PANTHER" id="PTHR34295:SF1">
    <property type="entry name" value="BIOTIN TRANSPORTER BIOY"/>
    <property type="match status" value="1"/>
</dbReference>
<reference evidence="2" key="1">
    <citation type="submission" date="2019-08" db="EMBL/GenBank/DDBJ databases">
        <authorList>
            <person name="Kucharzyk K."/>
            <person name="Murdoch R.W."/>
            <person name="Higgins S."/>
            <person name="Loffler F."/>
        </authorList>
    </citation>
    <scope>NUCLEOTIDE SEQUENCE</scope>
</reference>
<comment type="caution">
    <text evidence="2">The sequence shown here is derived from an EMBL/GenBank/DDBJ whole genome shotgun (WGS) entry which is preliminary data.</text>
</comment>
<feature type="transmembrane region" description="Helical" evidence="1">
    <location>
        <begin position="41"/>
        <end position="66"/>
    </location>
</feature>
<dbReference type="AlphaFoldDB" id="A0A645D1Q4"/>
<dbReference type="EMBL" id="VSSQ01031675">
    <property type="protein sequence ID" value="MPM82652.1"/>
    <property type="molecule type" value="Genomic_DNA"/>
</dbReference>
<feature type="transmembrane region" description="Helical" evidence="1">
    <location>
        <begin position="72"/>
        <end position="94"/>
    </location>
</feature>
<keyword evidence="1" id="KW-0812">Transmembrane</keyword>